<sequence>MLMDEFEKLKAAFDAQGAKLQAKFDAQAAKQKAEFDASEIKHKHLQIKYQKLENMVKSARETLGCGGGSKSACSKPSGPMGFTFGQGNGVVSSELQQQTSDATSPFSEAFIKRSK</sequence>
<dbReference type="AlphaFoldDB" id="A0A914YK21"/>
<feature type="region of interest" description="Disordered" evidence="1">
    <location>
        <begin position="94"/>
        <end position="115"/>
    </location>
</feature>
<name>A0A914YK21_9BILA</name>
<dbReference type="Proteomes" id="UP000887577">
    <property type="component" value="Unplaced"/>
</dbReference>
<feature type="compositionally biased region" description="Polar residues" evidence="1">
    <location>
        <begin position="94"/>
        <end position="106"/>
    </location>
</feature>
<accession>A0A914YK21</accession>
<evidence type="ECO:0000256" key="1">
    <source>
        <dbReference type="SAM" id="MobiDB-lite"/>
    </source>
</evidence>
<organism evidence="2 3">
    <name type="scientific">Panagrolaimus superbus</name>
    <dbReference type="NCBI Taxonomy" id="310955"/>
    <lineage>
        <taxon>Eukaryota</taxon>
        <taxon>Metazoa</taxon>
        <taxon>Ecdysozoa</taxon>
        <taxon>Nematoda</taxon>
        <taxon>Chromadorea</taxon>
        <taxon>Rhabditida</taxon>
        <taxon>Tylenchina</taxon>
        <taxon>Panagrolaimomorpha</taxon>
        <taxon>Panagrolaimoidea</taxon>
        <taxon>Panagrolaimidae</taxon>
        <taxon>Panagrolaimus</taxon>
    </lineage>
</organism>
<proteinExistence type="predicted"/>
<protein>
    <submittedName>
        <fullName evidence="3">Uncharacterized protein</fullName>
    </submittedName>
</protein>
<keyword evidence="2" id="KW-1185">Reference proteome</keyword>
<reference evidence="3" key="1">
    <citation type="submission" date="2022-11" db="UniProtKB">
        <authorList>
            <consortium name="WormBaseParasite"/>
        </authorList>
    </citation>
    <scope>IDENTIFICATION</scope>
</reference>
<dbReference type="WBParaSite" id="PSU_v2.g19217.t1">
    <property type="protein sequence ID" value="PSU_v2.g19217.t1"/>
    <property type="gene ID" value="PSU_v2.g19217"/>
</dbReference>
<evidence type="ECO:0000313" key="3">
    <source>
        <dbReference type="WBParaSite" id="PSU_v2.g19217.t1"/>
    </source>
</evidence>
<evidence type="ECO:0000313" key="2">
    <source>
        <dbReference type="Proteomes" id="UP000887577"/>
    </source>
</evidence>